<keyword evidence="6" id="KW-0443">Lipid metabolism</keyword>
<gene>
    <name evidence="13" type="ORF">SCF082_LOCUS4391</name>
</gene>
<feature type="coiled-coil region" evidence="9">
    <location>
        <begin position="236"/>
        <end position="265"/>
    </location>
</feature>
<evidence type="ECO:0000256" key="5">
    <source>
        <dbReference type="ARBA" id="ARBA00022832"/>
    </source>
</evidence>
<dbReference type="Pfam" id="PF00550">
    <property type="entry name" value="PP-binding"/>
    <property type="match status" value="1"/>
</dbReference>
<keyword evidence="4" id="KW-0597">Phosphoprotein</keyword>
<evidence type="ECO:0000259" key="12">
    <source>
        <dbReference type="PROSITE" id="PS50075"/>
    </source>
</evidence>
<evidence type="ECO:0000256" key="7">
    <source>
        <dbReference type="ARBA" id="ARBA00023160"/>
    </source>
</evidence>
<dbReference type="Gene3D" id="1.10.1200.10">
    <property type="entry name" value="ACP-like"/>
    <property type="match status" value="1"/>
</dbReference>
<proteinExistence type="inferred from homology"/>
<feature type="compositionally biased region" description="Basic and acidic residues" evidence="10">
    <location>
        <begin position="362"/>
        <end position="374"/>
    </location>
</feature>
<dbReference type="InterPro" id="IPR009081">
    <property type="entry name" value="PP-bd_ACP"/>
</dbReference>
<reference evidence="13 14" key="1">
    <citation type="submission" date="2024-02" db="EMBL/GenBank/DDBJ databases">
        <authorList>
            <person name="Chen Y."/>
            <person name="Shah S."/>
            <person name="Dougan E. K."/>
            <person name="Thang M."/>
            <person name="Chan C."/>
        </authorList>
    </citation>
    <scope>NUCLEOTIDE SEQUENCE [LARGE SCALE GENOMIC DNA]</scope>
</reference>
<keyword evidence="5" id="KW-0276">Fatty acid metabolism</keyword>
<dbReference type="NCBIfam" id="NF002148">
    <property type="entry name" value="PRK00982.1-2"/>
    <property type="match status" value="1"/>
</dbReference>
<accession>A0ABP0I0K7</accession>
<feature type="compositionally biased region" description="Basic and acidic residues" evidence="10">
    <location>
        <begin position="580"/>
        <end position="594"/>
    </location>
</feature>
<keyword evidence="9" id="KW-0175">Coiled coil</keyword>
<protein>
    <recommendedName>
        <fullName evidence="8">Acyl carrier protein</fullName>
    </recommendedName>
</protein>
<feature type="chain" id="PRO_5047203138" description="Acyl carrier protein" evidence="11">
    <location>
        <begin position="20"/>
        <end position="1022"/>
    </location>
</feature>
<dbReference type="PANTHER" id="PTHR20863">
    <property type="entry name" value="ACYL CARRIER PROTEIN"/>
    <property type="match status" value="1"/>
</dbReference>
<feature type="domain" description="Carrier" evidence="12">
    <location>
        <begin position="48"/>
        <end position="122"/>
    </location>
</feature>
<evidence type="ECO:0000256" key="4">
    <source>
        <dbReference type="ARBA" id="ARBA00022553"/>
    </source>
</evidence>
<dbReference type="HAMAP" id="MF_01217">
    <property type="entry name" value="Acyl_carrier"/>
    <property type="match status" value="1"/>
</dbReference>
<organism evidence="13 14">
    <name type="scientific">Durusdinium trenchii</name>
    <dbReference type="NCBI Taxonomy" id="1381693"/>
    <lineage>
        <taxon>Eukaryota</taxon>
        <taxon>Sar</taxon>
        <taxon>Alveolata</taxon>
        <taxon>Dinophyceae</taxon>
        <taxon>Suessiales</taxon>
        <taxon>Symbiodiniaceae</taxon>
        <taxon>Durusdinium</taxon>
    </lineage>
</organism>
<evidence type="ECO:0000256" key="1">
    <source>
        <dbReference type="ARBA" id="ARBA00010930"/>
    </source>
</evidence>
<evidence type="ECO:0000256" key="6">
    <source>
        <dbReference type="ARBA" id="ARBA00023098"/>
    </source>
</evidence>
<feature type="region of interest" description="Disordered" evidence="10">
    <location>
        <begin position="697"/>
        <end position="736"/>
    </location>
</feature>
<keyword evidence="14" id="KW-1185">Reference proteome</keyword>
<dbReference type="PROSITE" id="PS50075">
    <property type="entry name" value="CARRIER"/>
    <property type="match status" value="1"/>
</dbReference>
<feature type="region of interest" description="Disordered" evidence="10">
    <location>
        <begin position="358"/>
        <end position="383"/>
    </location>
</feature>
<sequence length="1022" mass="110288">MARSSTLAVILLGAALLQALTFVGPASPALRAGRAGRASLLVRRAASDETMGKVAEVIAEQLGVDKEKVTREATLTELGADSLDIVESVMALEEAFDIELPDEETTPLKNCGDVMESRVEMVAGLLQSNEVGSKRLGLHSFDCDHAAAVVYGPTAAAACKTESVDIVAEEKDAGSFHGGPGLKEIPEDAAVDTAQSLSLAWKICENHAPKFALDRGDPSGKRFNESSLGPEVPAELEQLEVAAELEQLEVAAELEQLEVAAEREQLENPAPKVATTAEQPRAVSALPDELFKRSESPDAPLQPAHEAHLPFLLHFLAEHHLSGAGLCRVSGTERASRLSRCALELDVVACGPPGSHAWGGHAGRDHAVRSRKDTNPTPMVGPEGLVNSLEPSVDAFSGVGKRKSARSRRGGYRELLRRAGQGLVPQEMDRSGGCRLLPYVPLLSSITYLPHCTDCRRQYNQLPSPSAGHVSVSRPGAAARTPAAVRHALHRWLRGGAAPVHEASEAFTEMAMEMANAWKIAQEKVQAPEVLWGLMGRTLKTWQGKPVGVDPAGGAPLEGRPTAAATRLAGQAEGYSNPADDPRSKDHSQEAEMEIDRGRSLERMWVKKYHMMTPGLRPNPINWLVIRVLTLADFRPRRHVGLGALNWAGALAAVRGQCRPGFAKLRRMTPAAQYAAFFGTDAEKACDALVSDLLKDEDDAGETDVPEERSGEVTLNESEEERRSPSGPPGLILSTTSAPNSLSSPSYFGAEQFRKNLALTLEDECLDDDENDCNFAGEIGEATAPESFQMFYPPVVAPPLGRGEEYDAWLAQLPSIGSANHFFGTCDRCCFHPKGRCHNGYNCQHCHYDHEKRKRKSKKKSTEREDLAHSIPATPPALGLMGPLEHCYPIPAPFPEPGAPVPPVPPGLPGLQAYPPWYPEPVPPDFIPPESHHAPAWEDYVLRLEEENRYLRGMLMQYGASLPPSVIPSHRGPQPMPAIASPVDPVSLNPMNPMLSPSAVPFCPGWSTDATREPVGSALPEM</sequence>
<keyword evidence="3 8" id="KW-0444">Lipid biosynthesis</keyword>
<evidence type="ECO:0000256" key="9">
    <source>
        <dbReference type="SAM" id="Coils"/>
    </source>
</evidence>
<keyword evidence="7 8" id="KW-0275">Fatty acid biosynthesis</keyword>
<feature type="signal peptide" evidence="11">
    <location>
        <begin position="1"/>
        <end position="19"/>
    </location>
</feature>
<evidence type="ECO:0000313" key="14">
    <source>
        <dbReference type="Proteomes" id="UP001642464"/>
    </source>
</evidence>
<evidence type="ECO:0000256" key="10">
    <source>
        <dbReference type="SAM" id="MobiDB-lite"/>
    </source>
</evidence>
<evidence type="ECO:0000313" key="13">
    <source>
        <dbReference type="EMBL" id="CAK8995507.1"/>
    </source>
</evidence>
<comment type="similarity">
    <text evidence="1">Belongs to the acyl carrier protein (ACP) family.</text>
</comment>
<keyword evidence="11" id="KW-0732">Signal</keyword>
<dbReference type="PROSITE" id="PS00012">
    <property type="entry name" value="PHOSPHOPANTETHEINE"/>
    <property type="match status" value="1"/>
</dbReference>
<comment type="caution">
    <text evidence="13">The sequence shown here is derived from an EMBL/GenBank/DDBJ whole genome shotgun (WGS) entry which is preliminary data.</text>
</comment>
<dbReference type="InterPro" id="IPR003231">
    <property type="entry name" value="ACP"/>
</dbReference>
<evidence type="ECO:0000256" key="2">
    <source>
        <dbReference type="ARBA" id="ARBA00022450"/>
    </source>
</evidence>
<name>A0ABP0I0K7_9DINO</name>
<feature type="region of interest" description="Disordered" evidence="10">
    <location>
        <begin position="854"/>
        <end position="875"/>
    </location>
</feature>
<evidence type="ECO:0000256" key="3">
    <source>
        <dbReference type="ARBA" id="ARBA00022516"/>
    </source>
</evidence>
<dbReference type="InterPro" id="IPR036736">
    <property type="entry name" value="ACP-like_sf"/>
</dbReference>
<dbReference type="Proteomes" id="UP001642464">
    <property type="component" value="Unassembled WGS sequence"/>
</dbReference>
<comment type="function">
    <text evidence="8">Carrier of the growing fatty acid chain in fatty acid biosynthesis.</text>
</comment>
<evidence type="ECO:0000256" key="8">
    <source>
        <dbReference type="RuleBase" id="RU000722"/>
    </source>
</evidence>
<evidence type="ECO:0000256" key="11">
    <source>
        <dbReference type="SAM" id="SignalP"/>
    </source>
</evidence>
<feature type="region of interest" description="Disordered" evidence="10">
    <location>
        <begin position="572"/>
        <end position="594"/>
    </location>
</feature>
<dbReference type="SUPFAM" id="SSF47336">
    <property type="entry name" value="ACP-like"/>
    <property type="match status" value="1"/>
</dbReference>
<dbReference type="PANTHER" id="PTHR20863:SF76">
    <property type="entry name" value="CARRIER DOMAIN-CONTAINING PROTEIN"/>
    <property type="match status" value="1"/>
</dbReference>
<dbReference type="InterPro" id="IPR006162">
    <property type="entry name" value="Ppantetheine_attach_site"/>
</dbReference>
<dbReference type="EMBL" id="CAXAMM010002259">
    <property type="protein sequence ID" value="CAK8995507.1"/>
    <property type="molecule type" value="Genomic_DNA"/>
</dbReference>
<keyword evidence="2 8" id="KW-0596">Phosphopantetheine</keyword>